<dbReference type="OrthoDB" id="1899157at2"/>
<name>A0A0P8WU47_9CLOT</name>
<keyword evidence="5" id="KW-1185">Reference proteome</keyword>
<evidence type="ECO:0000313" key="5">
    <source>
        <dbReference type="Proteomes" id="UP000050326"/>
    </source>
</evidence>
<reference evidence="4 5" key="1">
    <citation type="submission" date="2015-09" db="EMBL/GenBank/DDBJ databases">
        <title>Genome sequence of Oxobacter pfennigii DSM 3222.</title>
        <authorList>
            <person name="Poehlein A."/>
            <person name="Bengelsdorf F.R."/>
            <person name="Schiel-Bengelsdorf B."/>
            <person name="Duerre P."/>
            <person name="Daniel R."/>
        </authorList>
    </citation>
    <scope>NUCLEOTIDE SEQUENCE [LARGE SCALE GENOMIC DNA]</scope>
    <source>
        <strain evidence="4 5">DSM 3222</strain>
    </source>
</reference>
<dbReference type="Gene3D" id="2.180.10.10">
    <property type="entry name" value="RHS repeat-associated core"/>
    <property type="match status" value="1"/>
</dbReference>
<dbReference type="EC" id="3.1.-.-" evidence="4"/>
<protein>
    <submittedName>
        <fullName evidence="4">tRNA3(Ser)-specific nuclease WapA</fullName>
        <ecNumber evidence="4">3.1.-.-</ecNumber>
    </submittedName>
</protein>
<dbReference type="Pfam" id="PF25023">
    <property type="entry name" value="TEN_YD-shell"/>
    <property type="match status" value="1"/>
</dbReference>
<dbReference type="STRING" id="36849.OXPF_01340"/>
<feature type="domain" description="Teneurin-like YD-shell" evidence="3">
    <location>
        <begin position="42"/>
        <end position="149"/>
    </location>
</feature>
<feature type="region of interest" description="Disordered" evidence="2">
    <location>
        <begin position="208"/>
        <end position="244"/>
    </location>
</feature>
<dbReference type="InterPro" id="IPR056823">
    <property type="entry name" value="TEN-like_YD-shell"/>
</dbReference>
<keyword evidence="1" id="KW-0677">Repeat</keyword>
<evidence type="ECO:0000256" key="2">
    <source>
        <dbReference type="SAM" id="MobiDB-lite"/>
    </source>
</evidence>
<sequence length="325" mass="36614">MVKSGTNISFKYNDRGIRTEKTVNGVITKYHLVGDKVTFEETGSDKIYFTYDSSSKLVSMNLNGVEYFYIRNAVGNITGLLDNAGTQVVFYSYDTWGGKVSVTGPLAGTVGVKNPYRYRGYRYDNETTLYYLQSRYYNPEWGRFINSDAAIGEAGGLLGHNLFVYCKNNPVNMSDPSGFRALYDDYSGAKSLSWADFKQMDNILNLEENINPQAPPPPETGYKPPKNPDKAKRRVPAPGAHGETGWLDKDNRVWVPDFDMDGGQGWRRHYPNGSHDHVYPNGKVRTHNMQIFPNLTPPLDPVALAAFLYVIYKTLTLPKQPLPVY</sequence>
<evidence type="ECO:0000259" key="3">
    <source>
        <dbReference type="Pfam" id="PF25023"/>
    </source>
</evidence>
<dbReference type="EMBL" id="LKET01000012">
    <property type="protein sequence ID" value="KPU46215.1"/>
    <property type="molecule type" value="Genomic_DNA"/>
</dbReference>
<proteinExistence type="predicted"/>
<evidence type="ECO:0000256" key="1">
    <source>
        <dbReference type="ARBA" id="ARBA00022737"/>
    </source>
</evidence>
<dbReference type="PANTHER" id="PTHR32305:SF17">
    <property type="entry name" value="TRNA NUCLEASE WAPA"/>
    <property type="match status" value="1"/>
</dbReference>
<dbReference type="NCBIfam" id="TIGR03696">
    <property type="entry name" value="Rhs_assc_core"/>
    <property type="match status" value="1"/>
</dbReference>
<dbReference type="InterPro" id="IPR050708">
    <property type="entry name" value="T6SS_VgrG/RHS"/>
</dbReference>
<keyword evidence="4" id="KW-0378">Hydrolase</keyword>
<evidence type="ECO:0000313" key="4">
    <source>
        <dbReference type="EMBL" id="KPU46215.1"/>
    </source>
</evidence>
<dbReference type="GO" id="GO:0016787">
    <property type="term" value="F:hydrolase activity"/>
    <property type="evidence" value="ECO:0007669"/>
    <property type="project" value="UniProtKB-KW"/>
</dbReference>
<comment type="caution">
    <text evidence="4">The sequence shown here is derived from an EMBL/GenBank/DDBJ whole genome shotgun (WGS) entry which is preliminary data.</text>
</comment>
<dbReference type="Proteomes" id="UP000050326">
    <property type="component" value="Unassembled WGS sequence"/>
</dbReference>
<accession>A0A0P8WU47</accession>
<dbReference type="InterPro" id="IPR022385">
    <property type="entry name" value="Rhs_assc_core"/>
</dbReference>
<dbReference type="PANTHER" id="PTHR32305">
    <property type="match status" value="1"/>
</dbReference>
<organism evidence="4 5">
    <name type="scientific">Oxobacter pfennigii</name>
    <dbReference type="NCBI Taxonomy" id="36849"/>
    <lineage>
        <taxon>Bacteria</taxon>
        <taxon>Bacillati</taxon>
        <taxon>Bacillota</taxon>
        <taxon>Clostridia</taxon>
        <taxon>Eubacteriales</taxon>
        <taxon>Clostridiaceae</taxon>
        <taxon>Oxobacter</taxon>
    </lineage>
</organism>
<gene>
    <name evidence="4" type="primary">wapA_2</name>
    <name evidence="4" type="ORF">OXPF_01340</name>
</gene>
<dbReference type="AlphaFoldDB" id="A0A0P8WU47"/>